<keyword evidence="1" id="KW-0472">Membrane</keyword>
<name>A0A3A4NGQ1_ABYX5</name>
<comment type="caution">
    <text evidence="3">The sequence shown here is derived from an EMBL/GenBank/DDBJ whole genome shotgun (WGS) entry which is preliminary data.</text>
</comment>
<accession>A0A3A4NGQ1</accession>
<feature type="signal peptide" evidence="2">
    <location>
        <begin position="1"/>
        <end position="19"/>
    </location>
</feature>
<reference evidence="3 4" key="1">
    <citation type="journal article" date="2017" name="ISME J.">
        <title>Energy and carbon metabolisms in a deep terrestrial subsurface fluid microbial community.</title>
        <authorList>
            <person name="Momper L."/>
            <person name="Jungbluth S.P."/>
            <person name="Lee M.D."/>
            <person name="Amend J.P."/>
        </authorList>
    </citation>
    <scope>NUCLEOTIDE SEQUENCE [LARGE SCALE GENOMIC DNA]</scope>
    <source>
        <strain evidence="3">SURF_5</strain>
    </source>
</reference>
<evidence type="ECO:0008006" key="5">
    <source>
        <dbReference type="Google" id="ProtNLM"/>
    </source>
</evidence>
<feature type="transmembrane region" description="Helical" evidence="1">
    <location>
        <begin position="388"/>
        <end position="405"/>
    </location>
</feature>
<dbReference type="Proteomes" id="UP000265882">
    <property type="component" value="Unassembled WGS sequence"/>
</dbReference>
<feature type="transmembrane region" description="Helical" evidence="1">
    <location>
        <begin position="288"/>
        <end position="307"/>
    </location>
</feature>
<feature type="transmembrane region" description="Helical" evidence="1">
    <location>
        <begin position="314"/>
        <end position="332"/>
    </location>
</feature>
<evidence type="ECO:0000313" key="3">
    <source>
        <dbReference type="EMBL" id="RJP19827.1"/>
    </source>
</evidence>
<protein>
    <recommendedName>
        <fullName evidence="5">DUF2029 domain-containing protein</fullName>
    </recommendedName>
</protein>
<proteinExistence type="predicted"/>
<keyword evidence="2" id="KW-0732">Signal</keyword>
<keyword evidence="1" id="KW-1133">Transmembrane helix</keyword>
<feature type="chain" id="PRO_5017337269" description="DUF2029 domain-containing protein" evidence="2">
    <location>
        <begin position="20"/>
        <end position="432"/>
    </location>
</feature>
<dbReference type="AlphaFoldDB" id="A0A3A4NGQ1"/>
<feature type="transmembrane region" description="Helical" evidence="1">
    <location>
        <begin position="160"/>
        <end position="176"/>
    </location>
</feature>
<feature type="transmembrane region" description="Helical" evidence="1">
    <location>
        <begin position="188"/>
        <end position="209"/>
    </location>
</feature>
<keyword evidence="1" id="KW-0812">Transmembrane</keyword>
<sequence length="432" mass="47519">MILLYIAFGFAFRIMMAPANQLDPHVPDLTGDLMMNYDVVAEIIGARSIIDGSFSMYVGKYSADVVPPDGVALPYPPLMAYMQAPVVFIADRFGVEPFGMVMMMLCGLPYIVLGGLLAWQAGSVLQNTLGIDDELSATTVTLLVLFSALLFWVVTYAARFELVAPLFLILAMTALSRGRYGRAGFWNGMALMTKLTSLPATAVFAAIILKEMVKGEVSVKQAARFAAGTPIPLLILLPFLIAHPRALYEGLFVTPALLPIMDVSFVNLLVQAGAWIFDKEPLRELLKLHSSSMILAASFIFVAAVVWKKDVKPGTSRFCALIALASFFLPVLAKYTYIDKYTAVASIFVILWGASRRKGFPHEAVWFVILQSFLLDHVPVIWKRYVGLIFYAVVFAYVFYFAFVVRQVDDAEPAASGEQERRATESAGVGLQ</sequence>
<feature type="transmembrane region" description="Helical" evidence="1">
    <location>
        <begin position="221"/>
        <end position="240"/>
    </location>
</feature>
<organism evidence="3 4">
    <name type="scientific">Abyssobacteria bacterium (strain SURF_5)</name>
    <dbReference type="NCBI Taxonomy" id="2093360"/>
    <lineage>
        <taxon>Bacteria</taxon>
        <taxon>Pseudomonadati</taxon>
        <taxon>Candidatus Hydrogenedentota</taxon>
        <taxon>Candidatus Abyssobacteria</taxon>
    </lineage>
</organism>
<dbReference type="EMBL" id="QZKU01000084">
    <property type="protein sequence ID" value="RJP19827.1"/>
    <property type="molecule type" value="Genomic_DNA"/>
</dbReference>
<feature type="transmembrane region" description="Helical" evidence="1">
    <location>
        <begin position="98"/>
        <end position="119"/>
    </location>
</feature>
<feature type="transmembrane region" description="Helical" evidence="1">
    <location>
        <begin position="252"/>
        <end position="276"/>
    </location>
</feature>
<evidence type="ECO:0000256" key="2">
    <source>
        <dbReference type="SAM" id="SignalP"/>
    </source>
</evidence>
<evidence type="ECO:0000256" key="1">
    <source>
        <dbReference type="SAM" id="Phobius"/>
    </source>
</evidence>
<gene>
    <name evidence="3" type="ORF">C4520_12120</name>
</gene>
<evidence type="ECO:0000313" key="4">
    <source>
        <dbReference type="Proteomes" id="UP000265882"/>
    </source>
</evidence>
<feature type="transmembrane region" description="Helical" evidence="1">
    <location>
        <begin position="135"/>
        <end position="154"/>
    </location>
</feature>